<evidence type="ECO:0000313" key="2">
    <source>
        <dbReference type="WBParaSite" id="jg25400"/>
    </source>
</evidence>
<dbReference type="AlphaFoldDB" id="A0A915E3B6"/>
<reference evidence="2" key="1">
    <citation type="submission" date="2022-11" db="UniProtKB">
        <authorList>
            <consortium name="WormBaseParasite"/>
        </authorList>
    </citation>
    <scope>IDENTIFICATION</scope>
</reference>
<dbReference type="WBParaSite" id="jg25400">
    <property type="protein sequence ID" value="jg25400"/>
    <property type="gene ID" value="jg25400"/>
</dbReference>
<name>A0A915E3B6_9BILA</name>
<organism evidence="1 2">
    <name type="scientific">Ditylenchus dipsaci</name>
    <dbReference type="NCBI Taxonomy" id="166011"/>
    <lineage>
        <taxon>Eukaryota</taxon>
        <taxon>Metazoa</taxon>
        <taxon>Ecdysozoa</taxon>
        <taxon>Nematoda</taxon>
        <taxon>Chromadorea</taxon>
        <taxon>Rhabditida</taxon>
        <taxon>Tylenchina</taxon>
        <taxon>Tylenchomorpha</taxon>
        <taxon>Sphaerularioidea</taxon>
        <taxon>Anguinidae</taxon>
        <taxon>Anguininae</taxon>
        <taxon>Ditylenchus</taxon>
    </lineage>
</organism>
<accession>A0A915E3B6</accession>
<proteinExistence type="predicted"/>
<keyword evidence="1" id="KW-1185">Reference proteome</keyword>
<evidence type="ECO:0000313" key="1">
    <source>
        <dbReference type="Proteomes" id="UP000887574"/>
    </source>
</evidence>
<protein>
    <submittedName>
        <fullName evidence="2">Uncharacterized protein</fullName>
    </submittedName>
</protein>
<dbReference type="Proteomes" id="UP000887574">
    <property type="component" value="Unplaced"/>
</dbReference>
<sequence length="384" mass="43836">MSFNYWPKIRLFCFVFACWNIAGVFCFKKLVIGDKIRTRREVAQNELLEEFKSRAALTALSSQSWDENGNIVINGRLDVSSSFSIISQIKTEAELGIVICRQDANSKCDKPGLVLCYKANGPFDEKQIHRNDEHFNHLKKVCRKENGFVVTTETTETENFFRIDTRFGNTYRVIIPAKNCIVLWLTYDIFGVDDRKVFENNQNYRVYALNSATEIANLNTTKIGTKYAQDWSYVSEYENETLINMLWKEVHVEPRLDEIYSNISFSASGGDYCCALTAKIVGNEKEVQLRKFEKKTAINVESASASTENKIFLKDTSVSQDEVKLMMKQLISVCCGVIAHLNTTASFTNDPATMEHIAQFEQDHGYPPPSVYDSCPFFTRKTKA</sequence>